<reference evidence="2" key="1">
    <citation type="journal article" date="2020" name="Phytopathology">
        <title>Genomic acquisitions in emerging populations of Xanthomonas vasicola pv. vasculorum infecting corn in the U.S. and Argentina.</title>
        <authorList>
            <person name="Perez-Quintero A.L."/>
        </authorList>
    </citation>
    <scope>NUCLEOTIDE SEQUENCE [LARGE SCALE GENOMIC DNA]</scope>
    <source>
        <strain evidence="2">Xvh-L</strain>
    </source>
</reference>
<accession>A0ABD7S456</accession>
<proteinExistence type="predicted"/>
<keyword evidence="2" id="KW-1185">Reference proteome</keyword>
<organism evidence="1 2">
    <name type="scientific">Xanthomonas vasicola</name>
    <dbReference type="NCBI Taxonomy" id="56459"/>
    <lineage>
        <taxon>Bacteria</taxon>
        <taxon>Pseudomonadati</taxon>
        <taxon>Pseudomonadota</taxon>
        <taxon>Gammaproteobacteria</taxon>
        <taxon>Lysobacterales</taxon>
        <taxon>Lysobacteraceae</taxon>
        <taxon>Xanthomonas</taxon>
    </lineage>
</organism>
<protein>
    <submittedName>
        <fullName evidence="1">Uncharacterized protein</fullName>
    </submittedName>
</protein>
<evidence type="ECO:0000313" key="2">
    <source>
        <dbReference type="Proteomes" id="UP000320455"/>
    </source>
</evidence>
<sequence>MNFSLEQRHARRQDFSNPLTLLSRHRKSGCECSYSLDEKIAAAHKVKVGQRDWSTEVTVTEVTCNITVAIGCLLRSAADFSIPLKKKMIGAADLQRTDPVFASVIDLNPMQQQRDTLAKKIE</sequence>
<name>A0ABD7S456_XANVA</name>
<dbReference type="AlphaFoldDB" id="A0ABD7S456"/>
<dbReference type="Proteomes" id="UP000320455">
    <property type="component" value="Unassembled WGS sequence"/>
</dbReference>
<gene>
    <name evidence="1" type="ORF">FQK01_22435</name>
</gene>
<dbReference type="EMBL" id="VOCK01000079">
    <property type="protein sequence ID" value="TWQ49232.1"/>
    <property type="molecule type" value="Genomic_DNA"/>
</dbReference>
<evidence type="ECO:0000313" key="1">
    <source>
        <dbReference type="EMBL" id="TWQ49232.1"/>
    </source>
</evidence>
<dbReference type="RefSeq" id="WP_126922596.1">
    <property type="nucleotide sequence ID" value="NZ_CP034649.1"/>
</dbReference>
<comment type="caution">
    <text evidence="1">The sequence shown here is derived from an EMBL/GenBank/DDBJ whole genome shotgun (WGS) entry which is preliminary data.</text>
</comment>